<dbReference type="GeneID" id="59283208"/>
<dbReference type="Proteomes" id="UP000578531">
    <property type="component" value="Unassembled WGS sequence"/>
</dbReference>
<dbReference type="AlphaFoldDB" id="A0A8H6G3W3"/>
<keyword evidence="2" id="KW-1185">Reference proteome</keyword>
<evidence type="ECO:0000313" key="2">
    <source>
        <dbReference type="Proteomes" id="UP000578531"/>
    </source>
</evidence>
<comment type="caution">
    <text evidence="1">The sequence shown here is derived from an EMBL/GenBank/DDBJ whole genome shotgun (WGS) entry which is preliminary data.</text>
</comment>
<gene>
    <name evidence="1" type="ORF">HO173_001534</name>
</gene>
<accession>A0A8H6G3W3</accession>
<organism evidence="1 2">
    <name type="scientific">Letharia columbiana</name>
    <dbReference type="NCBI Taxonomy" id="112416"/>
    <lineage>
        <taxon>Eukaryota</taxon>
        <taxon>Fungi</taxon>
        <taxon>Dikarya</taxon>
        <taxon>Ascomycota</taxon>
        <taxon>Pezizomycotina</taxon>
        <taxon>Lecanoromycetes</taxon>
        <taxon>OSLEUM clade</taxon>
        <taxon>Lecanoromycetidae</taxon>
        <taxon>Lecanorales</taxon>
        <taxon>Lecanorineae</taxon>
        <taxon>Parmeliaceae</taxon>
        <taxon>Letharia</taxon>
    </lineage>
</organism>
<sequence>MTIFHERNFTEKEPEDVEAFFQTWLYFGLLTCTFRTVGTIRGQNADFARTDQGSKLIITERLHGCLDDWNTRENVALIKYRGGDPSEVIEMNGKVASWPFALAMLSEVHDYVN</sequence>
<reference evidence="1 2" key="1">
    <citation type="journal article" date="2020" name="Genomics">
        <title>Complete, high-quality genomes from long-read metagenomic sequencing of two wolf lichen thalli reveals enigmatic genome architecture.</title>
        <authorList>
            <person name="McKenzie S.K."/>
            <person name="Walston R.F."/>
            <person name="Allen J.L."/>
        </authorList>
    </citation>
    <scope>NUCLEOTIDE SEQUENCE [LARGE SCALE GENOMIC DNA]</scope>
    <source>
        <strain evidence="1">WasteWater2</strain>
    </source>
</reference>
<dbReference type="EMBL" id="JACCJC010000004">
    <property type="protein sequence ID" value="KAF6239926.1"/>
    <property type="molecule type" value="Genomic_DNA"/>
</dbReference>
<protein>
    <submittedName>
        <fullName evidence="1">Uncharacterized protein</fullName>
    </submittedName>
</protein>
<evidence type="ECO:0000313" key="1">
    <source>
        <dbReference type="EMBL" id="KAF6239926.1"/>
    </source>
</evidence>
<dbReference type="OrthoDB" id="2426273at2759"/>
<proteinExistence type="predicted"/>
<name>A0A8H6G3W3_9LECA</name>
<dbReference type="RefSeq" id="XP_037169195.1">
    <property type="nucleotide sequence ID" value="XM_037303473.1"/>
</dbReference>